<dbReference type="PANTHER" id="PTHR35179:SF2">
    <property type="entry name" value="START DOMAIN-CONTAINING PROTEIN"/>
    <property type="match status" value="1"/>
</dbReference>
<reference evidence="2" key="1">
    <citation type="journal article" date="2015" name="Genome Announc.">
        <title>Draft genome sequence of Talaromyces cellulolyticus strain Y-94, a source of lignocellulosic biomass-degrading enzymes.</title>
        <authorList>
            <person name="Fujii T."/>
            <person name="Koike H."/>
            <person name="Sawayama S."/>
            <person name="Yano S."/>
            <person name="Inoue H."/>
        </authorList>
    </citation>
    <scope>NUCLEOTIDE SEQUENCE [LARGE SCALE GENOMIC DNA]</scope>
    <source>
        <strain evidence="2">Y-94</strain>
    </source>
</reference>
<protein>
    <submittedName>
        <fullName evidence="1">Uncharacterized protein</fullName>
    </submittedName>
</protein>
<gene>
    <name evidence="1" type="ORF">TCE0_017f04436</name>
</gene>
<dbReference type="EMBL" id="DF933813">
    <property type="protein sequence ID" value="GAM35817.1"/>
    <property type="molecule type" value="Genomic_DNA"/>
</dbReference>
<proteinExistence type="predicted"/>
<name>A0A6V8H3B1_TALPI</name>
<dbReference type="PANTHER" id="PTHR35179">
    <property type="entry name" value="PROTEIN CBG02620"/>
    <property type="match status" value="1"/>
</dbReference>
<organism evidence="1 2">
    <name type="scientific">Talaromyces pinophilus</name>
    <name type="common">Penicillium pinophilum</name>
    <dbReference type="NCBI Taxonomy" id="128442"/>
    <lineage>
        <taxon>Eukaryota</taxon>
        <taxon>Fungi</taxon>
        <taxon>Dikarya</taxon>
        <taxon>Ascomycota</taxon>
        <taxon>Pezizomycotina</taxon>
        <taxon>Eurotiomycetes</taxon>
        <taxon>Eurotiomycetidae</taxon>
        <taxon>Eurotiales</taxon>
        <taxon>Trichocomaceae</taxon>
        <taxon>Talaromyces</taxon>
        <taxon>Talaromyces sect. Talaromyces</taxon>
    </lineage>
</organism>
<accession>A0A6V8H3B1</accession>
<evidence type="ECO:0000313" key="2">
    <source>
        <dbReference type="Proteomes" id="UP000053095"/>
    </source>
</evidence>
<dbReference type="AlphaFoldDB" id="A0A6V8H3B1"/>
<sequence length="142" mass="16082">MIRKEGKGVPIKSTLEIKTRTVYKPIDVQEVLPQLWVSQAPKIVRAYHKQGLFAVARVEDVALDIKRWGENHQADLKKLATLIKKIISVVKENGGKGVVKYHIDQGDKLAIWQSDGKKLLPDDLYSKLDSKKPKESELEPVM</sequence>
<evidence type="ECO:0000313" key="1">
    <source>
        <dbReference type="EMBL" id="GAM35817.1"/>
    </source>
</evidence>
<keyword evidence="2" id="KW-1185">Reference proteome</keyword>
<dbReference type="Proteomes" id="UP000053095">
    <property type="component" value="Unassembled WGS sequence"/>
</dbReference>
<comment type="caution">
    <text evidence="1">The sequence shown here is derived from an EMBL/GenBank/DDBJ whole genome shotgun (WGS) entry which is preliminary data.</text>
</comment>